<keyword evidence="8" id="KW-0645">Protease</keyword>
<dbReference type="GO" id="GO:0005509">
    <property type="term" value="F:calcium ion binding"/>
    <property type="evidence" value="ECO:0007669"/>
    <property type="project" value="InterPro"/>
</dbReference>
<dbReference type="InterPro" id="IPR018511">
    <property type="entry name" value="Hemolysin-typ_Ca-bd_CS"/>
</dbReference>
<dbReference type="GO" id="GO:0008270">
    <property type="term" value="F:zinc ion binding"/>
    <property type="evidence" value="ECO:0007669"/>
    <property type="project" value="InterPro"/>
</dbReference>
<dbReference type="CDD" id="cd04277">
    <property type="entry name" value="ZnMc_serralysin_like"/>
    <property type="match status" value="1"/>
</dbReference>
<comment type="caution">
    <text evidence="8">The sequence shown here is derived from an EMBL/GenBank/DDBJ whole genome shotgun (WGS) entry which is preliminary data.</text>
</comment>
<keyword evidence="5" id="KW-0677">Repeat</keyword>
<feature type="compositionally biased region" description="Polar residues" evidence="6">
    <location>
        <begin position="70"/>
        <end position="85"/>
    </location>
</feature>
<evidence type="ECO:0000256" key="1">
    <source>
        <dbReference type="ARBA" id="ARBA00001913"/>
    </source>
</evidence>
<dbReference type="InterPro" id="IPR050557">
    <property type="entry name" value="RTX_toxin/Mannuronan_C5-epim"/>
</dbReference>
<protein>
    <submittedName>
        <fullName evidence="8">Protease</fullName>
    </submittedName>
</protein>
<dbReference type="Pfam" id="PF00353">
    <property type="entry name" value="HemolysinCabind"/>
    <property type="match status" value="2"/>
</dbReference>
<evidence type="ECO:0000259" key="7">
    <source>
        <dbReference type="SMART" id="SM00235"/>
    </source>
</evidence>
<gene>
    <name evidence="8" type="ORF">DI556_18000</name>
</gene>
<dbReference type="InterPro" id="IPR024079">
    <property type="entry name" value="MetalloPept_cat_dom_sf"/>
</dbReference>
<evidence type="ECO:0000256" key="3">
    <source>
        <dbReference type="ARBA" id="ARBA00009490"/>
    </source>
</evidence>
<comment type="cofactor">
    <cofactor evidence="1">
        <name>Ca(2+)</name>
        <dbReference type="ChEBI" id="CHEBI:29108"/>
    </cofactor>
</comment>
<name>A0A2W5N8M0_RHOSU</name>
<evidence type="ECO:0000313" key="9">
    <source>
        <dbReference type="Proteomes" id="UP000249185"/>
    </source>
</evidence>
<organism evidence="8 9">
    <name type="scientific">Rhodovulum sulfidophilum</name>
    <name type="common">Rhodobacter sulfidophilus</name>
    <dbReference type="NCBI Taxonomy" id="35806"/>
    <lineage>
        <taxon>Bacteria</taxon>
        <taxon>Pseudomonadati</taxon>
        <taxon>Pseudomonadota</taxon>
        <taxon>Alphaproteobacteria</taxon>
        <taxon>Rhodobacterales</taxon>
        <taxon>Paracoccaceae</taxon>
        <taxon>Rhodovulum</taxon>
    </lineage>
</organism>
<dbReference type="PANTHER" id="PTHR38340:SF1">
    <property type="entry name" value="S-LAYER PROTEIN"/>
    <property type="match status" value="1"/>
</dbReference>
<keyword evidence="4" id="KW-0964">Secreted</keyword>
<dbReference type="Pfam" id="PF08548">
    <property type="entry name" value="Peptidase_M10_C"/>
    <property type="match status" value="1"/>
</dbReference>
<evidence type="ECO:0000256" key="6">
    <source>
        <dbReference type="SAM" id="MobiDB-lite"/>
    </source>
</evidence>
<keyword evidence="8" id="KW-0378">Hydrolase</keyword>
<evidence type="ECO:0000313" key="8">
    <source>
        <dbReference type="EMBL" id="PZQ47115.1"/>
    </source>
</evidence>
<feature type="region of interest" description="Disordered" evidence="6">
    <location>
        <begin position="43"/>
        <end position="86"/>
    </location>
</feature>
<dbReference type="GO" id="GO:0006508">
    <property type="term" value="P:proteolysis"/>
    <property type="evidence" value="ECO:0007669"/>
    <property type="project" value="UniProtKB-KW"/>
</dbReference>
<accession>A0A2W5N8M0</accession>
<comment type="subcellular location">
    <subcellularLocation>
        <location evidence="2">Secreted</location>
    </subcellularLocation>
</comment>
<dbReference type="InterPro" id="IPR013858">
    <property type="entry name" value="Peptidase_M10B_C"/>
</dbReference>
<dbReference type="Proteomes" id="UP000249185">
    <property type="component" value="Unassembled WGS sequence"/>
</dbReference>
<dbReference type="PRINTS" id="PR00313">
    <property type="entry name" value="CABNDNGRPT"/>
</dbReference>
<dbReference type="AlphaFoldDB" id="A0A2W5N8M0"/>
<evidence type="ECO:0000256" key="5">
    <source>
        <dbReference type="ARBA" id="ARBA00022737"/>
    </source>
</evidence>
<proteinExistence type="inferred from homology"/>
<reference evidence="8 9" key="1">
    <citation type="submission" date="2017-08" db="EMBL/GenBank/DDBJ databases">
        <title>Infants hospitalized years apart are colonized by the same room-sourced microbial strains.</title>
        <authorList>
            <person name="Brooks B."/>
            <person name="Olm M.R."/>
            <person name="Firek B.A."/>
            <person name="Baker R."/>
            <person name="Thomas B.C."/>
            <person name="Morowitz M.J."/>
            <person name="Banfield J.F."/>
        </authorList>
    </citation>
    <scope>NUCLEOTIDE SEQUENCE [LARGE SCALE GENOMIC DNA]</scope>
    <source>
        <strain evidence="8">S2_005_002_R2_34</strain>
    </source>
</reference>
<dbReference type="PROSITE" id="PS00330">
    <property type="entry name" value="HEMOLYSIN_CALCIUM"/>
    <property type="match status" value="2"/>
</dbReference>
<dbReference type="SUPFAM" id="SSF55486">
    <property type="entry name" value="Metalloproteases ('zincins'), catalytic domain"/>
    <property type="match status" value="1"/>
</dbReference>
<evidence type="ECO:0000256" key="2">
    <source>
        <dbReference type="ARBA" id="ARBA00004613"/>
    </source>
</evidence>
<dbReference type="GO" id="GO:0005615">
    <property type="term" value="C:extracellular space"/>
    <property type="evidence" value="ECO:0007669"/>
    <property type="project" value="InterPro"/>
</dbReference>
<dbReference type="PANTHER" id="PTHR38340">
    <property type="entry name" value="S-LAYER PROTEIN"/>
    <property type="match status" value="1"/>
</dbReference>
<evidence type="ECO:0000256" key="4">
    <source>
        <dbReference type="ARBA" id="ARBA00022525"/>
    </source>
</evidence>
<dbReference type="InterPro" id="IPR001343">
    <property type="entry name" value="Hemolysn_Ca-bd"/>
</dbReference>
<dbReference type="InterPro" id="IPR006026">
    <property type="entry name" value="Peptidase_Metallo"/>
</dbReference>
<comment type="similarity">
    <text evidence="3">Belongs to the peptidase M10B family.</text>
</comment>
<dbReference type="SMART" id="SM00235">
    <property type="entry name" value="ZnMc"/>
    <property type="match status" value="1"/>
</dbReference>
<dbReference type="SUPFAM" id="SSF51120">
    <property type="entry name" value="beta-Roll"/>
    <property type="match status" value="1"/>
</dbReference>
<dbReference type="GO" id="GO:0008237">
    <property type="term" value="F:metallopeptidase activity"/>
    <property type="evidence" value="ECO:0007669"/>
    <property type="project" value="InterPro"/>
</dbReference>
<dbReference type="InterPro" id="IPR034033">
    <property type="entry name" value="Serralysin-like"/>
</dbReference>
<dbReference type="EMBL" id="QFPW01000018">
    <property type="protein sequence ID" value="PZQ47115.1"/>
    <property type="molecule type" value="Genomic_DNA"/>
</dbReference>
<dbReference type="InterPro" id="IPR011049">
    <property type="entry name" value="Serralysin-like_metalloprot_C"/>
</dbReference>
<dbReference type="Gene3D" id="3.40.390.10">
    <property type="entry name" value="Collagenase (Catalytic Domain)"/>
    <property type="match status" value="1"/>
</dbReference>
<feature type="domain" description="Peptidase metallopeptidase" evidence="7">
    <location>
        <begin position="111"/>
        <end position="287"/>
    </location>
</feature>
<dbReference type="Gene3D" id="2.150.10.10">
    <property type="entry name" value="Serralysin-like metalloprotease, C-terminal"/>
    <property type="match status" value="2"/>
</dbReference>
<sequence>MSLRDPAEHWLGGETGAWWARDPWSPALDEVGRSAFGARPDAFAAERSGPPSGLALPAPDTTPWGAGTGATDSRTGNAVKSVTGTGNPGVDGILTNVAWGGTSIQYSFPASASIYGYATEPELPAGFFALTTAQMNAARFALDANEGVNATAKAGFSVEGFTNLGIARDTTPETEQIRLANTSSDWVGTAQVSDFPGNYVTSELSDNGDVWFGTYNSYTAPRAGDYAWHTHLHEIGHALGLKHPHDAFAGFAAMPANIDSMEFSVMSYRSYTAGTLEGAYTNETYGYAQTYMMYDIAALQRMYGADFTTNAGNTIYGWSPTTGQSFVNGVAAITPGANRVFATIWDGGGTDTYDLSNYATNLRIDLTPGGNSLFASGQRADLGDGVHARGNVFNALQYNGDSRSLIENAIGGGGNDTIRGNAAANTLTGGAGNDSLSGWGANDTLLGGGGNDTLTGGDGADQLRGGGASDVLQGGAGADILIGGVGADTFVLAAANFSLPMARDVIRAGDGALAFEGIGAAAGDRIDVSAIDANTTIAGNQAFGFGTATGTGRLWLTNSGSNTLVNFNNDGDGAIDFQLVIEDGATLASAYRAGDFIL</sequence>